<sequence>MQVIISIAIFIVVVTVIIYKINDRFEKREFIIFLLIIIFTTIGFIYYENSVDNFFPKMFKEKYEKEKNTQIESLEAQLLNNKVVSSKDKFIYKFTYLVKKDNKEFLCTMNNVEINKIQKEFIFKDFANLQEECIEK</sequence>
<gene>
    <name evidence="2" type="ORF">AA20_06835</name>
</gene>
<keyword evidence="1" id="KW-1133">Transmembrane helix</keyword>
<evidence type="ECO:0000256" key="1">
    <source>
        <dbReference type="SAM" id="Phobius"/>
    </source>
</evidence>
<dbReference type="RefSeq" id="WP_046991942.1">
    <property type="nucleotide sequence ID" value="NZ_JAIQ01000100.1"/>
</dbReference>
<feature type="transmembrane region" description="Helical" evidence="1">
    <location>
        <begin position="6"/>
        <end position="22"/>
    </location>
</feature>
<protein>
    <submittedName>
        <fullName evidence="2">Uncharacterized protein</fullName>
    </submittedName>
</protein>
<evidence type="ECO:0000313" key="2">
    <source>
        <dbReference type="EMBL" id="KLD99375.1"/>
    </source>
</evidence>
<reference evidence="2 3" key="1">
    <citation type="submission" date="2014-01" db="EMBL/GenBank/DDBJ databases">
        <title>Development of a Comparative Genomic Fingerprinting Assay for High Resolution Genotyping of Arcobacter butzleri.</title>
        <authorList>
            <person name="Webb A.L."/>
            <person name="Inglis G.D."/>
            <person name="Kruczkiewicz P."/>
            <person name="Selinger L.B."/>
            <person name="Taboada E.N."/>
        </authorList>
    </citation>
    <scope>NUCLEOTIDE SEQUENCE [LARGE SCALE GENOMIC DNA]</scope>
    <source>
        <strain evidence="2 3">L348</strain>
    </source>
</reference>
<dbReference type="Proteomes" id="UP000035514">
    <property type="component" value="Unassembled WGS sequence"/>
</dbReference>
<accession>A0A0G9JYS2</accession>
<dbReference type="EMBL" id="JAIQ01000100">
    <property type="protein sequence ID" value="KLD99375.1"/>
    <property type="molecule type" value="Genomic_DNA"/>
</dbReference>
<name>A0A0G9JYS2_9BACT</name>
<comment type="caution">
    <text evidence="2">The sequence shown here is derived from an EMBL/GenBank/DDBJ whole genome shotgun (WGS) entry which is preliminary data.</text>
</comment>
<keyword evidence="1" id="KW-0812">Transmembrane</keyword>
<proteinExistence type="predicted"/>
<dbReference type="PATRIC" id="fig|1447256.3.peg.1334"/>
<feature type="transmembrane region" description="Helical" evidence="1">
    <location>
        <begin position="29"/>
        <end position="47"/>
    </location>
</feature>
<keyword evidence="1" id="KW-0472">Membrane</keyword>
<dbReference type="AlphaFoldDB" id="A0A0G9JYS2"/>
<evidence type="ECO:0000313" key="3">
    <source>
        <dbReference type="Proteomes" id="UP000035514"/>
    </source>
</evidence>
<organism evidence="2 3">
    <name type="scientific">Aliarcobacter butzleri L348</name>
    <dbReference type="NCBI Taxonomy" id="1447256"/>
    <lineage>
        <taxon>Bacteria</taxon>
        <taxon>Pseudomonadati</taxon>
        <taxon>Campylobacterota</taxon>
        <taxon>Epsilonproteobacteria</taxon>
        <taxon>Campylobacterales</taxon>
        <taxon>Arcobacteraceae</taxon>
        <taxon>Aliarcobacter</taxon>
    </lineage>
</organism>